<keyword evidence="5" id="KW-0378">Hydrolase</keyword>
<name>A0A0K8NUL4_PISS1</name>
<dbReference type="InterPro" id="IPR029058">
    <property type="entry name" value="AB_hydrolase_fold"/>
</dbReference>
<feature type="chain" id="PRO_5005513340" description="Tannase/feruloyl esterase family alpha/beta hydrolase" evidence="9">
    <location>
        <begin position="28"/>
        <end position="597"/>
    </location>
</feature>
<dbReference type="OrthoDB" id="7062032at2"/>
<dbReference type="InterPro" id="IPR011118">
    <property type="entry name" value="Tannase/feruloyl_esterase"/>
</dbReference>
<evidence type="ECO:0008006" key="12">
    <source>
        <dbReference type="Google" id="ProtNLM"/>
    </source>
</evidence>
<keyword evidence="7" id="KW-1015">Disulfide bond</keyword>
<keyword evidence="11" id="KW-1185">Reference proteome</keyword>
<evidence type="ECO:0000256" key="9">
    <source>
        <dbReference type="SAM" id="SignalP"/>
    </source>
</evidence>
<evidence type="ECO:0000256" key="3">
    <source>
        <dbReference type="ARBA" id="ARBA00022723"/>
    </source>
</evidence>
<feature type="compositionally biased region" description="Pro residues" evidence="8">
    <location>
        <begin position="35"/>
        <end position="55"/>
    </location>
</feature>
<comment type="caution">
    <text evidence="10">The sequence shown here is derived from an EMBL/GenBank/DDBJ whole genome shotgun (WGS) entry which is preliminary data.</text>
</comment>
<evidence type="ECO:0000256" key="1">
    <source>
        <dbReference type="ARBA" id="ARBA00006249"/>
    </source>
</evidence>
<keyword evidence="2" id="KW-0719">Serine esterase</keyword>
<dbReference type="PANTHER" id="PTHR33938:SF15">
    <property type="entry name" value="FERULOYL ESTERASE B-RELATED"/>
    <property type="match status" value="1"/>
</dbReference>
<dbReference type="PANTHER" id="PTHR33938">
    <property type="entry name" value="FERULOYL ESTERASE B-RELATED"/>
    <property type="match status" value="1"/>
</dbReference>
<evidence type="ECO:0000256" key="6">
    <source>
        <dbReference type="ARBA" id="ARBA00022837"/>
    </source>
</evidence>
<dbReference type="EMBL" id="BBYR01000006">
    <property type="protein sequence ID" value="GAP34082.1"/>
    <property type="molecule type" value="Genomic_DNA"/>
</dbReference>
<feature type="region of interest" description="Disordered" evidence="8">
    <location>
        <begin position="30"/>
        <end position="55"/>
    </location>
</feature>
<feature type="signal peptide" evidence="9">
    <location>
        <begin position="1"/>
        <end position="27"/>
    </location>
</feature>
<evidence type="ECO:0000256" key="5">
    <source>
        <dbReference type="ARBA" id="ARBA00022801"/>
    </source>
</evidence>
<accession>A0A0K8NUL4</accession>
<organism evidence="10 11">
    <name type="scientific">Piscinibacter sakaiensis</name>
    <name type="common">Ideonella sakaiensis</name>
    <dbReference type="NCBI Taxonomy" id="1547922"/>
    <lineage>
        <taxon>Bacteria</taxon>
        <taxon>Pseudomonadati</taxon>
        <taxon>Pseudomonadota</taxon>
        <taxon>Betaproteobacteria</taxon>
        <taxon>Burkholderiales</taxon>
        <taxon>Sphaerotilaceae</taxon>
        <taxon>Piscinibacter</taxon>
    </lineage>
</organism>
<dbReference type="RefSeq" id="WP_054018226.1">
    <property type="nucleotide sequence ID" value="NZ_BBYR01000006.1"/>
</dbReference>
<evidence type="ECO:0000256" key="2">
    <source>
        <dbReference type="ARBA" id="ARBA00022487"/>
    </source>
</evidence>
<sequence length="597" mass="63490">MPHPLNPAQNRQYLALAAALTAMTVTACGGGNDDAPPPTAVAPAPSPVPAPAPAPSPYVARTVPATLTIAETDCSTARIGQTIPLNAIGEPVSAVTLTAVTWNDATANLPAYCRVDGSMDALDPNAPPIRFAVALPGAFGHRAVQLGGGGNNGSIPGLTGGGHLARGWAVLGSDSGHQGNDASWALHDEAIRNFGYMQLKKTHDAAWVIIQRLYGVKPVYSYFIGNSQGGREALTVVQRYPDDYDGVVATVPVLSFSNLTVSRVWHRIQEMPLANWVTPAKRTAISTHVVRSCDGLDGLADGVINNYIGCRQVFDVTRRSASTSPWAAIRCPNNVDPNPADTSASACLTDGQIKTMEFAHKPYVFARPVAHGNPRFDMWMPNTDPGGSGMIVSERYRGQEGATANAPVYDWLGSPHVIEGLFRSSAANPLTYMEGAMEERRQQLSSWLDSTNPDLGPYYAKGGRLIVMFGTFDSLASSGAQAQYYEALLQKMGRTAVDQIARLYVLPNGGHGLSGSNFPVNGDGQAIPTSAIPNQIDRTQLIIDWVEKNVAPPMSPTLSGGGRTMPLCSYPQYPRYKGNGLPTTQAESYECVTATAQ</sequence>
<evidence type="ECO:0000256" key="7">
    <source>
        <dbReference type="ARBA" id="ARBA00023157"/>
    </source>
</evidence>
<evidence type="ECO:0000313" key="11">
    <source>
        <dbReference type="Proteomes" id="UP000037660"/>
    </source>
</evidence>
<proteinExistence type="inferred from homology"/>
<dbReference type="AlphaFoldDB" id="A0A0K8NUL4"/>
<protein>
    <recommendedName>
        <fullName evidence="12">Tannase/feruloyl esterase family alpha/beta hydrolase</fullName>
    </recommendedName>
</protein>
<dbReference type="STRING" id="1547922.ISF6_3861"/>
<keyword evidence="6" id="KW-0106">Calcium</keyword>
<evidence type="ECO:0000256" key="4">
    <source>
        <dbReference type="ARBA" id="ARBA00022729"/>
    </source>
</evidence>
<dbReference type="Pfam" id="PF07519">
    <property type="entry name" value="Tannase"/>
    <property type="match status" value="1"/>
</dbReference>
<reference evidence="11" key="1">
    <citation type="submission" date="2015-07" db="EMBL/GenBank/DDBJ databases">
        <title>Discovery of a poly(ethylene terephthalate assimilation.</title>
        <authorList>
            <person name="Yoshida S."/>
            <person name="Hiraga K."/>
            <person name="Takehana T."/>
            <person name="Taniguchi I."/>
            <person name="Yamaji H."/>
            <person name="Maeda Y."/>
            <person name="Toyohara K."/>
            <person name="Miyamoto K."/>
            <person name="Kimura Y."/>
            <person name="Oda K."/>
        </authorList>
    </citation>
    <scope>NUCLEOTIDE SEQUENCE [LARGE SCALE GENOMIC DNA]</scope>
    <source>
        <strain evidence="11">NBRC 110686 / TISTR 2288 / 201-F6</strain>
    </source>
</reference>
<reference evidence="10 11" key="2">
    <citation type="journal article" date="2016" name="Science">
        <title>A bacterium that degrades and assimilates poly(ethylene terephthalate).</title>
        <authorList>
            <person name="Yoshida S."/>
            <person name="Hiraga K."/>
            <person name="Takehana T."/>
            <person name="Taniguchi I."/>
            <person name="Yamaji H."/>
            <person name="Maeda Y."/>
            <person name="Toyohara K."/>
            <person name="Miyamoto K."/>
            <person name="Kimura Y."/>
            <person name="Oda K."/>
        </authorList>
    </citation>
    <scope>NUCLEOTIDE SEQUENCE [LARGE SCALE GENOMIC DNA]</scope>
    <source>
        <strain evidence="11">NBRC 110686 / TISTR 2288 / 201-F6</strain>
    </source>
</reference>
<dbReference type="Gene3D" id="3.40.50.1820">
    <property type="entry name" value="alpha/beta hydrolase"/>
    <property type="match status" value="1"/>
</dbReference>
<keyword evidence="4 9" id="KW-0732">Signal</keyword>
<keyword evidence="3" id="KW-0479">Metal-binding</keyword>
<dbReference type="Proteomes" id="UP000037660">
    <property type="component" value="Unassembled WGS sequence"/>
</dbReference>
<evidence type="ECO:0000313" key="10">
    <source>
        <dbReference type="EMBL" id="GAP34082.1"/>
    </source>
</evidence>
<comment type="similarity">
    <text evidence="1">Belongs to the tannase family.</text>
</comment>
<dbReference type="GO" id="GO:0046872">
    <property type="term" value="F:metal ion binding"/>
    <property type="evidence" value="ECO:0007669"/>
    <property type="project" value="UniProtKB-KW"/>
</dbReference>
<gene>
    <name evidence="10" type="ORF">ISF6_3861</name>
</gene>
<dbReference type="GO" id="GO:0052689">
    <property type="term" value="F:carboxylic ester hydrolase activity"/>
    <property type="evidence" value="ECO:0007669"/>
    <property type="project" value="UniProtKB-KW"/>
</dbReference>
<evidence type="ECO:0000256" key="8">
    <source>
        <dbReference type="SAM" id="MobiDB-lite"/>
    </source>
</evidence>
<dbReference type="SUPFAM" id="SSF53474">
    <property type="entry name" value="alpha/beta-Hydrolases"/>
    <property type="match status" value="1"/>
</dbReference>